<reference evidence="1 2" key="1">
    <citation type="submission" date="2021-03" db="EMBL/GenBank/DDBJ databases">
        <authorList>
            <person name="King G.J."/>
            <person name="Bancroft I."/>
            <person name="Baten A."/>
            <person name="Bloomfield J."/>
            <person name="Borpatragohain P."/>
            <person name="He Z."/>
            <person name="Irish N."/>
            <person name="Irwin J."/>
            <person name="Liu K."/>
            <person name="Mauleon R.P."/>
            <person name="Moore J."/>
            <person name="Morris R."/>
            <person name="Ostergaard L."/>
            <person name="Wang B."/>
            <person name="Wells R."/>
        </authorList>
    </citation>
    <scope>NUCLEOTIDE SEQUENCE [LARGE SCALE GENOMIC DNA]</scope>
    <source>
        <strain evidence="1">R-o-18</strain>
        <tissue evidence="1">Leaf</tissue>
    </source>
</reference>
<dbReference type="InterPro" id="IPR050232">
    <property type="entry name" value="FBL13/AtMIF1-like"/>
</dbReference>
<dbReference type="SUPFAM" id="SSF81383">
    <property type="entry name" value="F-box domain"/>
    <property type="match status" value="1"/>
</dbReference>
<dbReference type="InterPro" id="IPR013101">
    <property type="entry name" value="LRR_PRU1-like"/>
</dbReference>
<gene>
    <name evidence="1" type="primary">A01g510980.1_BraROA</name>
    <name evidence="1" type="ORF">IGI04_003835</name>
</gene>
<protein>
    <recommendedName>
        <fullName evidence="3">F-box domain-containing protein</fullName>
    </recommendedName>
</protein>
<evidence type="ECO:0000313" key="2">
    <source>
        <dbReference type="Proteomes" id="UP000823674"/>
    </source>
</evidence>
<evidence type="ECO:0008006" key="3">
    <source>
        <dbReference type="Google" id="ProtNLM"/>
    </source>
</evidence>
<proteinExistence type="predicted"/>
<sequence>MLNKPATCPEIKEKVCDDGISALPTDLLVHILSIIPTKDAVATSSLLLKFYSRRLKKLNLICVVYKDEDSLVKLLSSCHVLKTLVVVRDTNDNVINFSVKVPYLNNLAYINGDDDEVRSSGSLTVDCPQLKYLHLADFSEDDCLIETMIPNLTMAKVDVGTPPNENFLKYLSSVMFLHLHWVDETELFCSSVNYSQLKECILCPSPAEYWRAGISMRYSKDCNDKMKKKLRKDLRSMYRVSASFELLFPAKIKWRSLALSYTFSLVSTDILSRDT</sequence>
<dbReference type="EMBL" id="JADBGQ010000001">
    <property type="protein sequence ID" value="KAG5416268.1"/>
    <property type="molecule type" value="Genomic_DNA"/>
</dbReference>
<evidence type="ECO:0000313" key="1">
    <source>
        <dbReference type="EMBL" id="KAG5416268.1"/>
    </source>
</evidence>
<dbReference type="PANTHER" id="PTHR31900">
    <property type="entry name" value="F-BOX/RNI SUPERFAMILY PROTEIN-RELATED"/>
    <property type="match status" value="1"/>
</dbReference>
<organism evidence="1 2">
    <name type="scientific">Brassica rapa subsp. trilocularis</name>
    <dbReference type="NCBI Taxonomy" id="1813537"/>
    <lineage>
        <taxon>Eukaryota</taxon>
        <taxon>Viridiplantae</taxon>
        <taxon>Streptophyta</taxon>
        <taxon>Embryophyta</taxon>
        <taxon>Tracheophyta</taxon>
        <taxon>Spermatophyta</taxon>
        <taxon>Magnoliopsida</taxon>
        <taxon>eudicotyledons</taxon>
        <taxon>Gunneridae</taxon>
        <taxon>Pentapetalae</taxon>
        <taxon>rosids</taxon>
        <taxon>malvids</taxon>
        <taxon>Brassicales</taxon>
        <taxon>Brassicaceae</taxon>
        <taxon>Brassiceae</taxon>
        <taxon>Brassica</taxon>
    </lineage>
</organism>
<dbReference type="InterPro" id="IPR036047">
    <property type="entry name" value="F-box-like_dom_sf"/>
</dbReference>
<name>A0ABQ7NZJ8_BRACM</name>
<dbReference type="PANTHER" id="PTHR31900:SF34">
    <property type="entry name" value="EMB|CAB62440.1-RELATED"/>
    <property type="match status" value="1"/>
</dbReference>
<dbReference type="Pfam" id="PF07723">
    <property type="entry name" value="LRR_2"/>
    <property type="match status" value="1"/>
</dbReference>
<comment type="caution">
    <text evidence="1">The sequence shown here is derived from an EMBL/GenBank/DDBJ whole genome shotgun (WGS) entry which is preliminary data.</text>
</comment>
<dbReference type="Proteomes" id="UP000823674">
    <property type="component" value="Chromosome A01"/>
</dbReference>
<keyword evidence="2" id="KW-1185">Reference proteome</keyword>
<accession>A0ABQ7NZJ8</accession>